<feature type="compositionally biased region" description="Low complexity" evidence="1">
    <location>
        <begin position="32"/>
        <end position="42"/>
    </location>
</feature>
<evidence type="ECO:0000313" key="2">
    <source>
        <dbReference type="EMBL" id="QJC56388.1"/>
    </source>
</evidence>
<dbReference type="EMBL" id="CP051461">
    <property type="protein sequence ID" value="QJC56388.1"/>
    <property type="molecule type" value="Genomic_DNA"/>
</dbReference>
<gene>
    <name evidence="2" type="ORF">HC248_01693</name>
</gene>
<organism evidence="2 3">
    <name type="scientific">Polaromonas vacuolata</name>
    <dbReference type="NCBI Taxonomy" id="37448"/>
    <lineage>
        <taxon>Bacteria</taxon>
        <taxon>Pseudomonadati</taxon>
        <taxon>Pseudomonadota</taxon>
        <taxon>Betaproteobacteria</taxon>
        <taxon>Burkholderiales</taxon>
        <taxon>Comamonadaceae</taxon>
        <taxon>Polaromonas</taxon>
    </lineage>
</organism>
<dbReference type="KEGG" id="pvac:HC248_01693"/>
<evidence type="ECO:0000313" key="3">
    <source>
        <dbReference type="Proteomes" id="UP000502041"/>
    </source>
</evidence>
<accession>A0A6H2H938</accession>
<keyword evidence="3" id="KW-1185">Reference proteome</keyword>
<protein>
    <submittedName>
        <fullName evidence="2">Uncharacterized protein</fullName>
    </submittedName>
</protein>
<proteinExistence type="predicted"/>
<sequence length="85" mass="9265">MRSIFSLLALLVTLALVFLLVKKQLLIEPLSLPLPTSPQSTPAFNPRQTASSPTNTNPPSELLQQQYKQAIDAAIQVRPMPADSP</sequence>
<evidence type="ECO:0000256" key="1">
    <source>
        <dbReference type="SAM" id="MobiDB-lite"/>
    </source>
</evidence>
<name>A0A6H2H938_9BURK</name>
<dbReference type="Proteomes" id="UP000502041">
    <property type="component" value="Chromosome"/>
</dbReference>
<dbReference type="AlphaFoldDB" id="A0A6H2H938"/>
<feature type="region of interest" description="Disordered" evidence="1">
    <location>
        <begin position="32"/>
        <end position="61"/>
    </location>
</feature>
<feature type="compositionally biased region" description="Polar residues" evidence="1">
    <location>
        <begin position="46"/>
        <end position="61"/>
    </location>
</feature>
<reference evidence="2 3" key="1">
    <citation type="submission" date="2020-04" db="EMBL/GenBank/DDBJ databases">
        <title>Complete genome of a Psychrophilic, Marine, Gas Vacuolate Bacterium Polaromonas vacuolata KCTC 22033T.</title>
        <authorList>
            <person name="Hwang K."/>
            <person name="Kim K.M."/>
        </authorList>
    </citation>
    <scope>NUCLEOTIDE SEQUENCE [LARGE SCALE GENOMIC DNA]</scope>
    <source>
        <strain evidence="2 3">KCTC 22033</strain>
    </source>
</reference>